<keyword evidence="21" id="KW-1185">Reference proteome</keyword>
<dbReference type="PANTHER" id="PTHR10954">
    <property type="entry name" value="RIBONUCLEASE H2 SUBUNIT A"/>
    <property type="match status" value="1"/>
</dbReference>
<evidence type="ECO:0000256" key="9">
    <source>
        <dbReference type="ARBA" id="ARBA00022722"/>
    </source>
</evidence>
<evidence type="ECO:0000256" key="12">
    <source>
        <dbReference type="ARBA" id="ARBA00022801"/>
    </source>
</evidence>
<dbReference type="STRING" id="930118.SAMN05216429_10187"/>
<dbReference type="NCBIfam" id="NF000595">
    <property type="entry name" value="PRK00015.1-3"/>
    <property type="match status" value="1"/>
</dbReference>
<protein>
    <recommendedName>
        <fullName evidence="7 14">Ribonuclease HII</fullName>
        <shortName evidence="14">RNase HII</shortName>
        <ecNumber evidence="6 14">3.1.26.4</ecNumber>
    </recommendedName>
</protein>
<dbReference type="GO" id="GO:0030145">
    <property type="term" value="F:manganese ion binding"/>
    <property type="evidence" value="ECO:0007669"/>
    <property type="project" value="UniProtKB-UniRule"/>
</dbReference>
<evidence type="ECO:0000256" key="16">
    <source>
        <dbReference type="RuleBase" id="RU003515"/>
    </source>
</evidence>
<dbReference type="CDD" id="cd07182">
    <property type="entry name" value="RNase_HII_bacteria_HII_like"/>
    <property type="match status" value="1"/>
</dbReference>
<dbReference type="PANTHER" id="PTHR10954:SF18">
    <property type="entry name" value="RIBONUCLEASE HII"/>
    <property type="match status" value="1"/>
</dbReference>
<dbReference type="InterPro" id="IPR022898">
    <property type="entry name" value="RNase_HII"/>
</dbReference>
<gene>
    <name evidence="14" type="primary">rnhB</name>
    <name evidence="19" type="ORF">B0H24_102610</name>
    <name evidence="18" type="ORF">BY455_12610</name>
</gene>
<evidence type="ECO:0000256" key="14">
    <source>
        <dbReference type="HAMAP-Rule" id="MF_00052"/>
    </source>
</evidence>
<evidence type="ECO:0000256" key="11">
    <source>
        <dbReference type="ARBA" id="ARBA00022759"/>
    </source>
</evidence>
<dbReference type="GO" id="GO:0006298">
    <property type="term" value="P:mismatch repair"/>
    <property type="evidence" value="ECO:0007669"/>
    <property type="project" value="TreeGrafter"/>
</dbReference>
<feature type="binding site" evidence="14 15">
    <location>
        <position position="115"/>
    </location>
    <ligand>
        <name>a divalent metal cation</name>
        <dbReference type="ChEBI" id="CHEBI:60240"/>
    </ligand>
</feature>
<evidence type="ECO:0000313" key="18">
    <source>
        <dbReference type="EMBL" id="PPK50403.1"/>
    </source>
</evidence>
<evidence type="ECO:0000313" key="20">
    <source>
        <dbReference type="Proteomes" id="UP000239446"/>
    </source>
</evidence>
<comment type="cofactor">
    <cofactor evidence="14 15">
        <name>Mn(2+)</name>
        <dbReference type="ChEBI" id="CHEBI:29035"/>
    </cofactor>
    <cofactor evidence="14 15">
        <name>Mg(2+)</name>
        <dbReference type="ChEBI" id="CHEBI:18420"/>
    </cofactor>
    <text evidence="14 15">Manganese or magnesium. Binds 1 divalent metal ion per monomer in the absence of substrate. May bind a second metal ion after substrate binding.</text>
</comment>
<keyword evidence="8 14" id="KW-0963">Cytoplasm</keyword>
<dbReference type="InterPro" id="IPR001352">
    <property type="entry name" value="RNase_HII/HIII"/>
</dbReference>
<dbReference type="EMBL" id="PTIU01000026">
    <property type="protein sequence ID" value="PPK53458.1"/>
    <property type="molecule type" value="Genomic_DNA"/>
</dbReference>
<dbReference type="PROSITE" id="PS51975">
    <property type="entry name" value="RNASE_H_2"/>
    <property type="match status" value="1"/>
</dbReference>
<evidence type="ECO:0000256" key="1">
    <source>
        <dbReference type="ARBA" id="ARBA00000077"/>
    </source>
</evidence>
<keyword evidence="10 14" id="KW-0479">Metal-binding</keyword>
<feature type="binding site" evidence="14 15">
    <location>
        <position position="24"/>
    </location>
    <ligand>
        <name>a divalent metal cation</name>
        <dbReference type="ChEBI" id="CHEBI:60240"/>
    </ligand>
</feature>
<comment type="caution">
    <text evidence="19">The sequence shown here is derived from an EMBL/GenBank/DDBJ whole genome shotgun (WGS) entry which is preliminary data.</text>
</comment>
<evidence type="ECO:0000256" key="7">
    <source>
        <dbReference type="ARBA" id="ARBA00019179"/>
    </source>
</evidence>
<accession>A0A2S6G3J8</accession>
<evidence type="ECO:0000256" key="5">
    <source>
        <dbReference type="ARBA" id="ARBA00007383"/>
    </source>
</evidence>
<dbReference type="AlphaFoldDB" id="A0A2S6G3J8"/>
<evidence type="ECO:0000256" key="15">
    <source>
        <dbReference type="PROSITE-ProRule" id="PRU01319"/>
    </source>
</evidence>
<keyword evidence="9 14" id="KW-0540">Nuclease</keyword>
<evidence type="ECO:0000256" key="8">
    <source>
        <dbReference type="ARBA" id="ARBA00022490"/>
    </source>
</evidence>
<dbReference type="SUPFAM" id="SSF53098">
    <property type="entry name" value="Ribonuclease H-like"/>
    <property type="match status" value="1"/>
</dbReference>
<dbReference type="InterPro" id="IPR024567">
    <property type="entry name" value="RNase_HII/HIII_dom"/>
</dbReference>
<dbReference type="NCBIfam" id="NF000596">
    <property type="entry name" value="PRK00015.1-4"/>
    <property type="match status" value="1"/>
</dbReference>
<dbReference type="GO" id="GO:0004523">
    <property type="term" value="F:RNA-DNA hybrid ribonuclease activity"/>
    <property type="evidence" value="ECO:0007669"/>
    <property type="project" value="UniProtKB-UniRule"/>
</dbReference>
<feature type="domain" description="RNase H type-2" evidence="17">
    <location>
        <begin position="17"/>
        <end position="206"/>
    </location>
</feature>
<dbReference type="Proteomes" id="UP000239446">
    <property type="component" value="Unassembled WGS sequence"/>
</dbReference>
<dbReference type="InterPro" id="IPR012337">
    <property type="entry name" value="RNaseH-like_sf"/>
</dbReference>
<comment type="catalytic activity">
    <reaction evidence="1 14 15 16">
        <text>Endonucleolytic cleavage to 5'-phosphomonoester.</text>
        <dbReference type="EC" id="3.1.26.4"/>
    </reaction>
</comment>
<keyword evidence="12 14" id="KW-0378">Hydrolase</keyword>
<evidence type="ECO:0000256" key="13">
    <source>
        <dbReference type="ARBA" id="ARBA00023211"/>
    </source>
</evidence>
<dbReference type="HAMAP" id="MF_00052_B">
    <property type="entry name" value="RNase_HII_B"/>
    <property type="match status" value="1"/>
</dbReference>
<dbReference type="GO" id="GO:0005737">
    <property type="term" value="C:cytoplasm"/>
    <property type="evidence" value="ECO:0007669"/>
    <property type="project" value="UniProtKB-SubCell"/>
</dbReference>
<evidence type="ECO:0000259" key="17">
    <source>
        <dbReference type="PROSITE" id="PS51975"/>
    </source>
</evidence>
<proteinExistence type="inferred from homology"/>
<evidence type="ECO:0000313" key="19">
    <source>
        <dbReference type="EMBL" id="PPK53458.1"/>
    </source>
</evidence>
<comment type="similarity">
    <text evidence="5 14 16">Belongs to the RNase HII family.</text>
</comment>
<keyword evidence="11 14" id="KW-0255">Endonuclease</keyword>
<reference evidence="18 21" key="1">
    <citation type="submission" date="2018-02" db="EMBL/GenBank/DDBJ databases">
        <title>Deep subsurface shale carbon reservoir microbial communities from Ohio and West Virginia, USA.</title>
        <authorList>
            <person name="Wrighton K."/>
        </authorList>
    </citation>
    <scope>NUCLEOTIDE SEQUENCE [LARGE SCALE GENOMIC DNA]</scope>
    <source>
        <strain evidence="18 21">UTICA-S1B6</strain>
    </source>
</reference>
<dbReference type="GO" id="GO:0003723">
    <property type="term" value="F:RNA binding"/>
    <property type="evidence" value="ECO:0007669"/>
    <property type="project" value="UniProtKB-UniRule"/>
</dbReference>
<dbReference type="EMBL" id="PTIT01000026">
    <property type="protein sequence ID" value="PPK50403.1"/>
    <property type="molecule type" value="Genomic_DNA"/>
</dbReference>
<dbReference type="OrthoDB" id="9803420at2"/>
<dbReference type="EC" id="3.1.26.4" evidence="6 14"/>
<dbReference type="RefSeq" id="WP_104417033.1">
    <property type="nucleotide sequence ID" value="NZ_PTIT01000026.1"/>
</dbReference>
<reference evidence="19 20" key="2">
    <citation type="submission" date="2018-02" db="EMBL/GenBank/DDBJ databases">
        <title>Subsurface microbial communities from deep shales in Ohio and West Virginia, USA.</title>
        <authorList>
            <person name="Wrighton K."/>
        </authorList>
    </citation>
    <scope>NUCLEOTIDE SEQUENCE [LARGE SCALE GENOMIC DNA]</scope>
    <source>
        <strain evidence="19 20">UTICA-S1B9</strain>
    </source>
</reference>
<evidence type="ECO:0000256" key="3">
    <source>
        <dbReference type="ARBA" id="ARBA00004065"/>
    </source>
</evidence>
<dbReference type="GO" id="GO:0032299">
    <property type="term" value="C:ribonuclease H2 complex"/>
    <property type="evidence" value="ECO:0007669"/>
    <property type="project" value="TreeGrafter"/>
</dbReference>
<sequence length="224" mass="24648">MAKSGPLPPFECSYQGWRLAGVDEVGRGPLIGAVVTAAVILDPERPIDGLADSKKLTEKRRLALYDEILEKAACWSLGRCEAHEIDQLNIYQATMVAMQRAVDGLAIPPEYVLVDGNRCPKWHWASEPVVKGDSRVAAISAASILAKVTRDREMAALDEEFPGFGLAQHKGYPTPVHLEALNRLGATPHHRRSFRPVAEAIERGGIYHVAEELQYPADLFEDVD</sequence>
<comment type="cofactor">
    <cofactor evidence="2">
        <name>Mg(2+)</name>
        <dbReference type="ChEBI" id="CHEBI:18420"/>
    </cofactor>
</comment>
<dbReference type="Pfam" id="PF01351">
    <property type="entry name" value="RNase_HII"/>
    <property type="match status" value="1"/>
</dbReference>
<evidence type="ECO:0000256" key="10">
    <source>
        <dbReference type="ARBA" id="ARBA00022723"/>
    </source>
</evidence>
<name>A0A2S6G3J8_9GAMM</name>
<feature type="binding site" evidence="14 15">
    <location>
        <position position="23"/>
    </location>
    <ligand>
        <name>a divalent metal cation</name>
        <dbReference type="ChEBI" id="CHEBI:60240"/>
    </ligand>
</feature>
<evidence type="ECO:0000256" key="6">
    <source>
        <dbReference type="ARBA" id="ARBA00012180"/>
    </source>
</evidence>
<dbReference type="FunFam" id="3.30.420.10:FF:000006">
    <property type="entry name" value="Ribonuclease HII"/>
    <property type="match status" value="1"/>
</dbReference>
<evidence type="ECO:0000313" key="21">
    <source>
        <dbReference type="Proteomes" id="UP000239648"/>
    </source>
</evidence>
<dbReference type="GO" id="GO:0043137">
    <property type="term" value="P:DNA replication, removal of RNA primer"/>
    <property type="evidence" value="ECO:0007669"/>
    <property type="project" value="TreeGrafter"/>
</dbReference>
<evidence type="ECO:0000256" key="2">
    <source>
        <dbReference type="ARBA" id="ARBA00001946"/>
    </source>
</evidence>
<organism evidence="19 20">
    <name type="scientific">Marinobacter persicus</name>
    <dbReference type="NCBI Taxonomy" id="930118"/>
    <lineage>
        <taxon>Bacteria</taxon>
        <taxon>Pseudomonadati</taxon>
        <taxon>Pseudomonadota</taxon>
        <taxon>Gammaproteobacteria</taxon>
        <taxon>Pseudomonadales</taxon>
        <taxon>Marinobacteraceae</taxon>
        <taxon>Marinobacter</taxon>
    </lineage>
</organism>
<comment type="subcellular location">
    <subcellularLocation>
        <location evidence="4 14">Cytoplasm</location>
    </subcellularLocation>
</comment>
<dbReference type="InterPro" id="IPR036397">
    <property type="entry name" value="RNaseH_sf"/>
</dbReference>
<evidence type="ECO:0000256" key="4">
    <source>
        <dbReference type="ARBA" id="ARBA00004496"/>
    </source>
</evidence>
<comment type="function">
    <text evidence="3 14 16">Endonuclease that specifically degrades the RNA of RNA-DNA hybrids.</text>
</comment>
<keyword evidence="13 14" id="KW-0464">Manganese</keyword>
<dbReference type="Gene3D" id="3.30.420.10">
    <property type="entry name" value="Ribonuclease H-like superfamily/Ribonuclease H"/>
    <property type="match status" value="1"/>
</dbReference>
<dbReference type="Proteomes" id="UP000239648">
    <property type="component" value="Unassembled WGS sequence"/>
</dbReference>